<accession>A0A1N7E2A1</accession>
<dbReference type="Proteomes" id="UP000186218">
    <property type="component" value="Unassembled WGS sequence"/>
</dbReference>
<feature type="region of interest" description="Disordered" evidence="1">
    <location>
        <begin position="1"/>
        <end position="34"/>
    </location>
</feature>
<evidence type="ECO:0000313" key="3">
    <source>
        <dbReference type="Proteomes" id="UP000186218"/>
    </source>
</evidence>
<proteinExistence type="predicted"/>
<dbReference type="AlphaFoldDB" id="A0A1N7E2A1"/>
<evidence type="ECO:0000313" key="2">
    <source>
        <dbReference type="EMBL" id="SIR82171.1"/>
    </source>
</evidence>
<organism evidence="2 3">
    <name type="scientific">Williamsia sterculiae</name>
    <dbReference type="NCBI Taxonomy" id="1344003"/>
    <lineage>
        <taxon>Bacteria</taxon>
        <taxon>Bacillati</taxon>
        <taxon>Actinomycetota</taxon>
        <taxon>Actinomycetes</taxon>
        <taxon>Mycobacteriales</taxon>
        <taxon>Nocardiaceae</taxon>
        <taxon>Williamsia</taxon>
    </lineage>
</organism>
<dbReference type="EMBL" id="FTNT01000002">
    <property type="protein sequence ID" value="SIR82171.1"/>
    <property type="molecule type" value="Genomic_DNA"/>
</dbReference>
<gene>
    <name evidence="2" type="ORF">SAMN05445060_1111</name>
</gene>
<evidence type="ECO:0000256" key="1">
    <source>
        <dbReference type="SAM" id="MobiDB-lite"/>
    </source>
</evidence>
<protein>
    <submittedName>
        <fullName evidence="2">Uncharacterized protein</fullName>
    </submittedName>
</protein>
<keyword evidence="3" id="KW-1185">Reference proteome</keyword>
<reference evidence="2 3" key="1">
    <citation type="submission" date="2017-01" db="EMBL/GenBank/DDBJ databases">
        <authorList>
            <person name="Mah S.A."/>
            <person name="Swanson W.J."/>
            <person name="Moy G.W."/>
            <person name="Vacquier V.D."/>
        </authorList>
    </citation>
    <scope>NUCLEOTIDE SEQUENCE [LARGE SCALE GENOMIC DNA]</scope>
    <source>
        <strain evidence="2 3">CPCC 203464</strain>
    </source>
</reference>
<name>A0A1N7E2A1_9NOCA</name>
<sequence length="34" mass="3942">MSRSTTFGIRADERRAENRAGSNWTDTNKREATR</sequence>